<feature type="domain" description="SF4 helicase" evidence="2">
    <location>
        <begin position="1"/>
        <end position="111"/>
    </location>
</feature>
<protein>
    <recommendedName>
        <fullName evidence="2">SF4 helicase domain-containing protein</fullName>
    </recommendedName>
</protein>
<gene>
    <name evidence="3" type="ORF">S03H2_47951</name>
</gene>
<dbReference type="PANTHER" id="PTHR30153:SF2">
    <property type="entry name" value="REPLICATIVE DNA HELICASE"/>
    <property type="match status" value="1"/>
</dbReference>
<dbReference type="Gene3D" id="3.40.50.300">
    <property type="entry name" value="P-loop containing nucleotide triphosphate hydrolases"/>
    <property type="match status" value="1"/>
</dbReference>
<feature type="non-terminal residue" evidence="3">
    <location>
        <position position="1"/>
    </location>
</feature>
<dbReference type="GO" id="GO:0006260">
    <property type="term" value="P:DNA replication"/>
    <property type="evidence" value="ECO:0007669"/>
    <property type="project" value="InterPro"/>
</dbReference>
<dbReference type="Pfam" id="PF03796">
    <property type="entry name" value="DnaB_C"/>
    <property type="match status" value="1"/>
</dbReference>
<dbReference type="PROSITE" id="PS51199">
    <property type="entry name" value="SF4_HELICASE"/>
    <property type="match status" value="1"/>
</dbReference>
<comment type="caution">
    <text evidence="3">The sequence shown here is derived from an EMBL/GenBank/DDBJ whole genome shotgun (WGS) entry which is preliminary data.</text>
</comment>
<name>X1HYF8_9ZZZZ</name>
<feature type="compositionally biased region" description="Basic and acidic residues" evidence="1">
    <location>
        <begin position="32"/>
        <end position="49"/>
    </location>
</feature>
<dbReference type="InterPro" id="IPR007694">
    <property type="entry name" value="DNA_helicase_DnaB-like_C"/>
</dbReference>
<dbReference type="GO" id="GO:0005524">
    <property type="term" value="F:ATP binding"/>
    <property type="evidence" value="ECO:0007669"/>
    <property type="project" value="InterPro"/>
</dbReference>
<evidence type="ECO:0000259" key="2">
    <source>
        <dbReference type="PROSITE" id="PS51199"/>
    </source>
</evidence>
<sequence>SLEVAELSRGLKGLSRELDIPIIAVSQLNRGPEQREDHRPRNSDLRESGSLEQDADVVIFLHREEYYQPNNPEFRNKAEVIVSKQRHGPTGTVHLQFQGNILRFRNLKPQRVAVGEALET</sequence>
<dbReference type="PANTHER" id="PTHR30153">
    <property type="entry name" value="REPLICATIVE DNA HELICASE DNAB"/>
    <property type="match status" value="1"/>
</dbReference>
<accession>X1HYF8</accession>
<evidence type="ECO:0000256" key="1">
    <source>
        <dbReference type="SAM" id="MobiDB-lite"/>
    </source>
</evidence>
<proteinExistence type="predicted"/>
<dbReference type="GO" id="GO:0003678">
    <property type="term" value="F:DNA helicase activity"/>
    <property type="evidence" value="ECO:0007669"/>
    <property type="project" value="InterPro"/>
</dbReference>
<reference evidence="3" key="1">
    <citation type="journal article" date="2014" name="Front. Microbiol.">
        <title>High frequency of phylogenetically diverse reductive dehalogenase-homologous genes in deep subseafloor sedimentary metagenomes.</title>
        <authorList>
            <person name="Kawai M."/>
            <person name="Futagami T."/>
            <person name="Toyoda A."/>
            <person name="Takaki Y."/>
            <person name="Nishi S."/>
            <person name="Hori S."/>
            <person name="Arai W."/>
            <person name="Tsubouchi T."/>
            <person name="Morono Y."/>
            <person name="Uchiyama I."/>
            <person name="Ito T."/>
            <person name="Fujiyama A."/>
            <person name="Inagaki F."/>
            <person name="Takami H."/>
        </authorList>
    </citation>
    <scope>NUCLEOTIDE SEQUENCE</scope>
    <source>
        <strain evidence="3">Expedition CK06-06</strain>
    </source>
</reference>
<dbReference type="GO" id="GO:0005829">
    <property type="term" value="C:cytosol"/>
    <property type="evidence" value="ECO:0007669"/>
    <property type="project" value="TreeGrafter"/>
</dbReference>
<dbReference type="AlphaFoldDB" id="X1HYF8"/>
<dbReference type="SUPFAM" id="SSF52540">
    <property type="entry name" value="P-loop containing nucleoside triphosphate hydrolases"/>
    <property type="match status" value="1"/>
</dbReference>
<dbReference type="InterPro" id="IPR027417">
    <property type="entry name" value="P-loop_NTPase"/>
</dbReference>
<feature type="region of interest" description="Disordered" evidence="1">
    <location>
        <begin position="27"/>
        <end position="50"/>
    </location>
</feature>
<evidence type="ECO:0000313" key="3">
    <source>
        <dbReference type="EMBL" id="GAH75201.1"/>
    </source>
</evidence>
<dbReference type="EMBL" id="BARU01030192">
    <property type="protein sequence ID" value="GAH75201.1"/>
    <property type="molecule type" value="Genomic_DNA"/>
</dbReference>
<organism evidence="3">
    <name type="scientific">marine sediment metagenome</name>
    <dbReference type="NCBI Taxonomy" id="412755"/>
    <lineage>
        <taxon>unclassified sequences</taxon>
        <taxon>metagenomes</taxon>
        <taxon>ecological metagenomes</taxon>
    </lineage>
</organism>